<feature type="transmembrane region" description="Helical" evidence="8">
    <location>
        <begin position="489"/>
        <end position="508"/>
    </location>
</feature>
<feature type="transmembrane region" description="Helical" evidence="8">
    <location>
        <begin position="68"/>
        <end position="89"/>
    </location>
</feature>
<keyword evidence="7" id="KW-0012">Acyltransferase</keyword>
<comment type="caution">
    <text evidence="10">The sequence shown here is derived from an EMBL/GenBank/DDBJ whole genome shotgun (WGS) entry which is preliminary data.</text>
</comment>
<feature type="transmembrane region" description="Helical" evidence="8">
    <location>
        <begin position="95"/>
        <end position="115"/>
    </location>
</feature>
<evidence type="ECO:0000256" key="5">
    <source>
        <dbReference type="ARBA" id="ARBA00022989"/>
    </source>
</evidence>
<keyword evidence="11" id="KW-1185">Reference proteome</keyword>
<accession>A0ABT2M788</accession>
<feature type="transmembrane region" description="Helical" evidence="8">
    <location>
        <begin position="199"/>
        <end position="220"/>
    </location>
</feature>
<evidence type="ECO:0000256" key="4">
    <source>
        <dbReference type="ARBA" id="ARBA00022692"/>
    </source>
</evidence>
<sequence>MAISARSLVARRAIATENGPKNFANSWFWLAVGAALLPFGVFQTILPLAAWCAPVFLLRFSRTQRARVAVPVLALVHYLASMISLRGGLIPEDLLAFYALGGVLGVLPFVTDTVLRTRLPGWARTLVFPSTAVALDWAFGLSSLGTLGSVTYSQFGFASLTQLASVTGIWGITFLIVWLAPVTNELWEHGFDWRATYPAVIPFAAVLLLTILLGELRLAFFESTVPTVRVTALTPDRELSLGVRSATGAALASGDEEVRAAARAQYEPITADLLMRTRSEARAGAKVVSWSEAAALVLKEDEAALIGRARTLAREEGIYLSLGLVVQSRTDRHPFAENRAVMIDPSGQVVQDYFKTVHPLGEAEYFAPGPGVIATTDTPYGRIATVICFDADFPALVRQAGQARADILLVPSNDWQPVDTIHARAATYRAVENGLALVRPTGNGISIAVNHLGQTLATADYFTTPALTMVADVPTRGVATVYARLGDTFAYVCIALLALLGAAALAAGRIGRR</sequence>
<dbReference type="RefSeq" id="WP_260990960.1">
    <property type="nucleotide sequence ID" value="NZ_JAODWD010000001.1"/>
</dbReference>
<keyword evidence="5 8" id="KW-1133">Transmembrane helix</keyword>
<dbReference type="PANTHER" id="PTHR38686:SF1">
    <property type="entry name" value="APOLIPOPROTEIN N-ACYLTRANSFERASE"/>
    <property type="match status" value="1"/>
</dbReference>
<keyword evidence="3" id="KW-0808">Transferase</keyword>
<evidence type="ECO:0000313" key="10">
    <source>
        <dbReference type="EMBL" id="MCT7656866.1"/>
    </source>
</evidence>
<comment type="subcellular location">
    <subcellularLocation>
        <location evidence="1">Cell membrane</location>
        <topology evidence="1">Multi-pass membrane protein</topology>
    </subcellularLocation>
</comment>
<dbReference type="PANTHER" id="PTHR38686">
    <property type="entry name" value="APOLIPOPROTEIN N-ACYLTRANSFERASE"/>
    <property type="match status" value="1"/>
</dbReference>
<evidence type="ECO:0000256" key="3">
    <source>
        <dbReference type="ARBA" id="ARBA00022679"/>
    </source>
</evidence>
<dbReference type="Pfam" id="PF00795">
    <property type="entry name" value="CN_hydrolase"/>
    <property type="match status" value="1"/>
</dbReference>
<keyword evidence="2" id="KW-1003">Cell membrane</keyword>
<dbReference type="Proteomes" id="UP001206639">
    <property type="component" value="Unassembled WGS sequence"/>
</dbReference>
<evidence type="ECO:0000256" key="1">
    <source>
        <dbReference type="ARBA" id="ARBA00004651"/>
    </source>
</evidence>
<dbReference type="InterPro" id="IPR003010">
    <property type="entry name" value="C-N_Hydrolase"/>
</dbReference>
<evidence type="ECO:0000256" key="7">
    <source>
        <dbReference type="ARBA" id="ARBA00023315"/>
    </source>
</evidence>
<feature type="transmembrane region" description="Helical" evidence="8">
    <location>
        <begin position="27"/>
        <end position="56"/>
    </location>
</feature>
<evidence type="ECO:0000313" key="11">
    <source>
        <dbReference type="Proteomes" id="UP001206639"/>
    </source>
</evidence>
<dbReference type="InterPro" id="IPR004563">
    <property type="entry name" value="Apolipo_AcylTrfase"/>
</dbReference>
<dbReference type="PROSITE" id="PS50263">
    <property type="entry name" value="CN_HYDROLASE"/>
    <property type="match status" value="1"/>
</dbReference>
<keyword evidence="6 8" id="KW-0472">Membrane</keyword>
<feature type="transmembrane region" description="Helical" evidence="8">
    <location>
        <begin position="168"/>
        <end position="187"/>
    </location>
</feature>
<organism evidence="10 11">
    <name type="scientific">Mycobacterium deserti</name>
    <dbReference type="NCBI Taxonomy" id="2978347"/>
    <lineage>
        <taxon>Bacteria</taxon>
        <taxon>Bacillati</taxon>
        <taxon>Actinomycetota</taxon>
        <taxon>Actinomycetes</taxon>
        <taxon>Mycobacteriales</taxon>
        <taxon>Mycobacteriaceae</taxon>
        <taxon>Mycobacterium</taxon>
    </lineage>
</organism>
<evidence type="ECO:0000256" key="8">
    <source>
        <dbReference type="SAM" id="Phobius"/>
    </source>
</evidence>
<dbReference type="Gene3D" id="3.60.110.10">
    <property type="entry name" value="Carbon-nitrogen hydrolase"/>
    <property type="match status" value="1"/>
</dbReference>
<evidence type="ECO:0000256" key="6">
    <source>
        <dbReference type="ARBA" id="ARBA00023136"/>
    </source>
</evidence>
<dbReference type="SUPFAM" id="SSF56317">
    <property type="entry name" value="Carbon-nitrogen hydrolase"/>
    <property type="match status" value="1"/>
</dbReference>
<evidence type="ECO:0000256" key="2">
    <source>
        <dbReference type="ARBA" id="ARBA00022475"/>
    </source>
</evidence>
<proteinExistence type="predicted"/>
<evidence type="ECO:0000259" key="9">
    <source>
        <dbReference type="PROSITE" id="PS50263"/>
    </source>
</evidence>
<dbReference type="InterPro" id="IPR036526">
    <property type="entry name" value="C-N_Hydrolase_sf"/>
</dbReference>
<dbReference type="EMBL" id="JAODWD010000001">
    <property type="protein sequence ID" value="MCT7656866.1"/>
    <property type="molecule type" value="Genomic_DNA"/>
</dbReference>
<reference evidence="11" key="1">
    <citation type="submission" date="2023-07" db="EMBL/GenBank/DDBJ databases">
        <authorList>
            <person name="Deng Y."/>
            <person name="Zhang Y.-Q."/>
        </authorList>
    </citation>
    <scope>NUCLEOTIDE SEQUENCE [LARGE SCALE GENOMIC DNA]</scope>
    <source>
        <strain evidence="11">CPCC 205710</strain>
    </source>
</reference>
<protein>
    <recommendedName>
        <fullName evidence="9">CN hydrolase domain-containing protein</fullName>
    </recommendedName>
</protein>
<feature type="domain" description="CN hydrolase" evidence="9">
    <location>
        <begin position="258"/>
        <end position="475"/>
    </location>
</feature>
<name>A0ABT2M788_9MYCO</name>
<keyword evidence="4 8" id="KW-0812">Transmembrane</keyword>
<gene>
    <name evidence="10" type="ORF">N4S67_00360</name>
</gene>